<dbReference type="GO" id="GO:0043565">
    <property type="term" value="F:sequence-specific DNA binding"/>
    <property type="evidence" value="ECO:0007669"/>
    <property type="project" value="InterPro"/>
</dbReference>
<gene>
    <name evidence="9" type="ORF">F2Q70_00028004</name>
</gene>
<feature type="region of interest" description="Disordered" evidence="7">
    <location>
        <begin position="1"/>
        <end position="47"/>
    </location>
</feature>
<evidence type="ECO:0000256" key="3">
    <source>
        <dbReference type="ARBA" id="ARBA00022833"/>
    </source>
</evidence>
<dbReference type="EMBL" id="QGKY02000094">
    <property type="protein sequence ID" value="KAF2603984.1"/>
    <property type="molecule type" value="Genomic_DNA"/>
</dbReference>
<evidence type="ECO:0000313" key="9">
    <source>
        <dbReference type="EMBL" id="KAF2603984.1"/>
    </source>
</evidence>
<evidence type="ECO:0000256" key="4">
    <source>
        <dbReference type="ARBA" id="ARBA00023015"/>
    </source>
</evidence>
<keyword evidence="4" id="KW-0805">Transcription regulation</keyword>
<keyword evidence="6" id="KW-0804">Transcription</keyword>
<dbReference type="CDD" id="cd00202">
    <property type="entry name" value="ZnF_GATA"/>
    <property type="match status" value="1"/>
</dbReference>
<evidence type="ECO:0000256" key="7">
    <source>
        <dbReference type="SAM" id="MobiDB-lite"/>
    </source>
</evidence>
<dbReference type="SUPFAM" id="SSF57716">
    <property type="entry name" value="Glucocorticoid receptor-like (DNA-binding domain)"/>
    <property type="match status" value="1"/>
</dbReference>
<dbReference type="InterPro" id="IPR013088">
    <property type="entry name" value="Znf_NHR/GATA"/>
</dbReference>
<dbReference type="GO" id="GO:0006355">
    <property type="term" value="P:regulation of DNA-templated transcription"/>
    <property type="evidence" value="ECO:0007669"/>
    <property type="project" value="InterPro"/>
</dbReference>
<organism evidence="9">
    <name type="scientific">Brassica cretica</name>
    <name type="common">Mustard</name>
    <dbReference type="NCBI Taxonomy" id="69181"/>
    <lineage>
        <taxon>Eukaryota</taxon>
        <taxon>Viridiplantae</taxon>
        <taxon>Streptophyta</taxon>
        <taxon>Embryophyta</taxon>
        <taxon>Tracheophyta</taxon>
        <taxon>Spermatophyta</taxon>
        <taxon>Magnoliopsida</taxon>
        <taxon>eudicotyledons</taxon>
        <taxon>Gunneridae</taxon>
        <taxon>Pentapetalae</taxon>
        <taxon>rosids</taxon>
        <taxon>malvids</taxon>
        <taxon>Brassicales</taxon>
        <taxon>Brassicaceae</taxon>
        <taxon>Brassiceae</taxon>
        <taxon>Brassica</taxon>
    </lineage>
</organism>
<feature type="compositionally biased region" description="Polar residues" evidence="7">
    <location>
        <begin position="31"/>
        <end position="46"/>
    </location>
</feature>
<reference evidence="9" key="1">
    <citation type="submission" date="2019-12" db="EMBL/GenBank/DDBJ databases">
        <title>Genome sequencing and annotation of Brassica cretica.</title>
        <authorList>
            <person name="Studholme D.J."/>
            <person name="Sarris P.F."/>
        </authorList>
    </citation>
    <scope>NUCLEOTIDE SEQUENCE</scope>
    <source>
        <strain evidence="9">PFS-102/07</strain>
        <tissue evidence="9">Leaf</tissue>
    </source>
</reference>
<keyword evidence="3" id="KW-0862">Zinc</keyword>
<proteinExistence type="predicted"/>
<name>A0A8S9L9G8_BRACR</name>
<protein>
    <recommendedName>
        <fullName evidence="8">GATA-type domain-containing protein</fullName>
    </recommendedName>
</protein>
<evidence type="ECO:0000259" key="8">
    <source>
        <dbReference type="SMART" id="SM00401"/>
    </source>
</evidence>
<dbReference type="Pfam" id="PF00320">
    <property type="entry name" value="GATA"/>
    <property type="match status" value="1"/>
</dbReference>
<feature type="domain" description="GATA-type" evidence="8">
    <location>
        <begin position="45"/>
        <end position="90"/>
    </location>
</feature>
<evidence type="ECO:0000256" key="5">
    <source>
        <dbReference type="ARBA" id="ARBA00023125"/>
    </source>
</evidence>
<dbReference type="PANTHER" id="PTHR47255:SF4">
    <property type="entry name" value="GATA ZINC FINGER DOMAIN-CONTAINING PROTEIN 12"/>
    <property type="match status" value="1"/>
</dbReference>
<dbReference type="Gene3D" id="3.30.50.10">
    <property type="entry name" value="Erythroid Transcription Factor GATA-1, subunit A"/>
    <property type="match status" value="1"/>
</dbReference>
<keyword evidence="2" id="KW-0863">Zinc-finger</keyword>
<evidence type="ECO:0000256" key="1">
    <source>
        <dbReference type="ARBA" id="ARBA00022723"/>
    </source>
</evidence>
<accession>A0A8S9L9G8</accession>
<comment type="caution">
    <text evidence="9">The sequence shown here is derived from an EMBL/GenBank/DDBJ whole genome shotgun (WGS) entry which is preliminary data.</text>
</comment>
<sequence length="114" mass="13012">MVQQFAPDHSDSKTYHLPSQNAPKNKRQMKNKNQVSDSPDSYNSDGTIRMCTHCETTETPQWREGPCGPKTLCLRSSVQVRLSTSGVPSILKPVLHPKLTFQFSQEDHRDEKER</sequence>
<evidence type="ECO:0000256" key="6">
    <source>
        <dbReference type="ARBA" id="ARBA00023163"/>
    </source>
</evidence>
<dbReference type="GO" id="GO:0008270">
    <property type="term" value="F:zinc ion binding"/>
    <property type="evidence" value="ECO:0007669"/>
    <property type="project" value="UniProtKB-KW"/>
</dbReference>
<dbReference type="AlphaFoldDB" id="A0A8S9L9G8"/>
<evidence type="ECO:0000256" key="2">
    <source>
        <dbReference type="ARBA" id="ARBA00022771"/>
    </source>
</evidence>
<dbReference type="InterPro" id="IPR052138">
    <property type="entry name" value="GATA_ZnFinger_Domain"/>
</dbReference>
<dbReference type="PANTHER" id="PTHR47255">
    <property type="entry name" value="GATA TRANSCRIPTION FACTOR 22-RELATED"/>
    <property type="match status" value="1"/>
</dbReference>
<keyword evidence="1" id="KW-0479">Metal-binding</keyword>
<keyword evidence="5" id="KW-0238">DNA-binding</keyword>
<dbReference type="InterPro" id="IPR000679">
    <property type="entry name" value="Znf_GATA"/>
</dbReference>
<dbReference type="SMART" id="SM00401">
    <property type="entry name" value="ZnF_GATA"/>
    <property type="match status" value="1"/>
</dbReference>